<dbReference type="Proteomes" id="UP000016932">
    <property type="component" value="Unassembled WGS sequence"/>
</dbReference>
<sequence length="84" mass="9801">MLDKGRYDVWFFSRVGWFESTIERGQAVLLEEAKVLKSLLEQGKVGRERYDVLAEKLKGDFEVMRTETRRLARVFEENGEAGDD</sequence>
<organism evidence="1 2">
    <name type="scientific">Pseudocercospora fijiensis (strain CIRAD86)</name>
    <name type="common">Black leaf streak disease fungus</name>
    <name type="synonym">Mycosphaerella fijiensis</name>
    <dbReference type="NCBI Taxonomy" id="383855"/>
    <lineage>
        <taxon>Eukaryota</taxon>
        <taxon>Fungi</taxon>
        <taxon>Dikarya</taxon>
        <taxon>Ascomycota</taxon>
        <taxon>Pezizomycotina</taxon>
        <taxon>Dothideomycetes</taxon>
        <taxon>Dothideomycetidae</taxon>
        <taxon>Mycosphaerellales</taxon>
        <taxon>Mycosphaerellaceae</taxon>
        <taxon>Pseudocercospora</taxon>
    </lineage>
</organism>
<evidence type="ECO:0000313" key="1">
    <source>
        <dbReference type="EMBL" id="EME77885.1"/>
    </source>
</evidence>
<dbReference type="EMBL" id="KB446564">
    <property type="protein sequence ID" value="EME77885.1"/>
    <property type="molecule type" value="Genomic_DNA"/>
</dbReference>
<gene>
    <name evidence="1" type="ORF">MYCFIDRAFT_212582</name>
</gene>
<reference evidence="1 2" key="1">
    <citation type="journal article" date="2012" name="PLoS Pathog.">
        <title>Diverse lifestyles and strategies of plant pathogenesis encoded in the genomes of eighteen Dothideomycetes fungi.</title>
        <authorList>
            <person name="Ohm R.A."/>
            <person name="Feau N."/>
            <person name="Henrissat B."/>
            <person name="Schoch C.L."/>
            <person name="Horwitz B.A."/>
            <person name="Barry K.W."/>
            <person name="Condon B.J."/>
            <person name="Copeland A.C."/>
            <person name="Dhillon B."/>
            <person name="Glaser F."/>
            <person name="Hesse C.N."/>
            <person name="Kosti I."/>
            <person name="LaButti K."/>
            <person name="Lindquist E.A."/>
            <person name="Lucas S."/>
            <person name="Salamov A.A."/>
            <person name="Bradshaw R.E."/>
            <person name="Ciuffetti L."/>
            <person name="Hamelin R.C."/>
            <person name="Kema G.H.J."/>
            <person name="Lawrence C."/>
            <person name="Scott J.A."/>
            <person name="Spatafora J.W."/>
            <person name="Turgeon B.G."/>
            <person name="de Wit P.J.G.M."/>
            <person name="Zhong S."/>
            <person name="Goodwin S.B."/>
            <person name="Grigoriev I.V."/>
        </authorList>
    </citation>
    <scope>NUCLEOTIDE SEQUENCE [LARGE SCALE GENOMIC DNA]</scope>
    <source>
        <strain evidence="1 2">CIRAD86</strain>
    </source>
</reference>
<accession>M2YJG9</accession>
<dbReference type="VEuPathDB" id="FungiDB:MYCFIDRAFT_212582"/>
<dbReference type="OrthoDB" id="2015405at2759"/>
<dbReference type="RefSeq" id="XP_007931637.1">
    <property type="nucleotide sequence ID" value="XM_007933446.1"/>
</dbReference>
<dbReference type="eggNOG" id="ENOG502SB89">
    <property type="taxonomic scope" value="Eukaryota"/>
</dbReference>
<dbReference type="KEGG" id="pfj:MYCFIDRAFT_212582"/>
<dbReference type="STRING" id="383855.M2YJG9"/>
<evidence type="ECO:0000313" key="2">
    <source>
        <dbReference type="Proteomes" id="UP000016932"/>
    </source>
</evidence>
<keyword evidence="2" id="KW-1185">Reference proteome</keyword>
<proteinExistence type="predicted"/>
<dbReference type="AlphaFoldDB" id="M2YJG9"/>
<dbReference type="HOGENOM" id="CLU_2528406_0_0_1"/>
<name>M2YJG9_PSEFD</name>
<dbReference type="GeneID" id="19337761"/>
<protein>
    <submittedName>
        <fullName evidence="1">Uncharacterized protein</fullName>
    </submittedName>
</protein>